<feature type="domain" description="Anti sigma-E protein RseA C-terminal" evidence="9">
    <location>
        <begin position="126"/>
        <end position="177"/>
    </location>
</feature>
<evidence type="ECO:0000256" key="4">
    <source>
        <dbReference type="ARBA" id="ARBA00022692"/>
    </source>
</evidence>
<dbReference type="EMBL" id="BNAH01000005">
    <property type="protein sequence ID" value="GHE86172.1"/>
    <property type="molecule type" value="Genomic_DNA"/>
</dbReference>
<evidence type="ECO:0000313" key="11">
    <source>
        <dbReference type="Proteomes" id="UP000626370"/>
    </source>
</evidence>
<dbReference type="Pfam" id="PF03872">
    <property type="entry name" value="RseA_N"/>
    <property type="match status" value="1"/>
</dbReference>
<keyword evidence="3 7" id="KW-1003">Cell membrane</keyword>
<comment type="subunit">
    <text evidence="7">Interacts 1:1 with ECF RNA polymerase sigma-E (RpoE); this inhibits the interaction of sigma-E with the RNA polymerase catalytic core and leads to a decreased expression of sigma-E-regulated genes. Interacts with RseB.</text>
</comment>
<keyword evidence="6 7" id="KW-0472">Membrane</keyword>
<gene>
    <name evidence="10" type="primary">rseA</name>
    <name evidence="10" type="ORF">GCM10011501_14000</name>
</gene>
<dbReference type="PIRSF" id="PIRSF016938">
    <property type="entry name" value="RseA"/>
    <property type="match status" value="1"/>
</dbReference>
<name>A0ABQ3IL88_9GAMM</name>
<keyword evidence="4" id="KW-0812">Transmembrane</keyword>
<comment type="function">
    <text evidence="7">An anti-sigma factor for extracytoplasmic function (ECF) sigma factor sigma-E (RpoE). ECF sigma factors are held in an inactive form by an anti-sigma factor until released by regulated intramembrane proteolysis (RIP). RIP occurs when an extracytoplasmic signal triggers a concerted proteolytic cascade to transmit information and elicit cellular responses. The membrane-spanning regulatory substrate protein is first cut periplasmically (site-1 protease, S1P, DegS), then within the membrane itself (site-2 protease, S2P, RseP), while cytoplasmic proteases finish degrading the anti-sigma factor, liberating sigma-E.</text>
</comment>
<protein>
    <recommendedName>
        <fullName evidence="7">Anti-sigma-E factor RseA</fullName>
    </recommendedName>
    <alternativeName>
        <fullName evidence="7">Regulator of SigE</fullName>
    </alternativeName>
    <alternativeName>
        <fullName evidence="7">Sigma-E anti-sigma factor RseA</fullName>
    </alternativeName>
    <alternativeName>
        <fullName evidence="7">Sigma-E factor negative regulatory protein</fullName>
    </alternativeName>
</protein>
<dbReference type="Gene3D" id="1.10.10.880">
    <property type="entry name" value="Anti sigma-E protein RseA, N-terminal domain"/>
    <property type="match status" value="1"/>
</dbReference>
<dbReference type="PANTHER" id="PTHR38104:SF1">
    <property type="entry name" value="ANTI-SIGMA-E FACTOR RSEA"/>
    <property type="match status" value="1"/>
</dbReference>
<organism evidence="10 11">
    <name type="scientific">Thalassotalea profundi</name>
    <dbReference type="NCBI Taxonomy" id="2036687"/>
    <lineage>
        <taxon>Bacteria</taxon>
        <taxon>Pseudomonadati</taxon>
        <taxon>Pseudomonadota</taxon>
        <taxon>Gammaproteobacteria</taxon>
        <taxon>Alteromonadales</taxon>
        <taxon>Colwelliaceae</taxon>
        <taxon>Thalassotalea</taxon>
    </lineage>
</organism>
<feature type="domain" description="Anti sigma-E protein RseA N-terminal" evidence="8">
    <location>
        <begin position="7"/>
        <end position="80"/>
    </location>
</feature>
<dbReference type="InterPro" id="IPR005573">
    <property type="entry name" value="Anti-sigma_E_RseA_C"/>
</dbReference>
<dbReference type="InterPro" id="IPR026279">
    <property type="entry name" value="RseA"/>
</dbReference>
<dbReference type="Proteomes" id="UP000626370">
    <property type="component" value="Unassembled WGS sequence"/>
</dbReference>
<keyword evidence="7" id="KW-0997">Cell inner membrane</keyword>
<evidence type="ECO:0000259" key="9">
    <source>
        <dbReference type="Pfam" id="PF03873"/>
    </source>
</evidence>
<accession>A0ABQ3IL88</accession>
<dbReference type="InterPro" id="IPR036147">
    <property type="entry name" value="Anti-sigma_E_RseA_N_sf"/>
</dbReference>
<dbReference type="InterPro" id="IPR005572">
    <property type="entry name" value="Anti-sigma_E_RseA_N"/>
</dbReference>
<evidence type="ECO:0000256" key="2">
    <source>
        <dbReference type="ARBA" id="ARBA00005837"/>
    </source>
</evidence>
<comment type="similarity">
    <text evidence="2 7">Belongs to the RseA family.</text>
</comment>
<comment type="subcellular location">
    <subcellularLocation>
        <location evidence="7">Cell inner membrane</location>
    </subcellularLocation>
    <subcellularLocation>
        <location evidence="1">Cell membrane</location>
        <topology evidence="1">Single-pass membrane protein</topology>
    </subcellularLocation>
</comment>
<keyword evidence="5" id="KW-1133">Transmembrane helix</keyword>
<comment type="caution">
    <text evidence="10">The sequence shown here is derived from an EMBL/GenBank/DDBJ whole genome shotgun (WGS) entry which is preliminary data.</text>
</comment>
<evidence type="ECO:0000313" key="10">
    <source>
        <dbReference type="EMBL" id="GHE86172.1"/>
    </source>
</evidence>
<evidence type="ECO:0000256" key="6">
    <source>
        <dbReference type="ARBA" id="ARBA00023136"/>
    </source>
</evidence>
<dbReference type="CDD" id="cd16328">
    <property type="entry name" value="RseA_N"/>
    <property type="match status" value="1"/>
</dbReference>
<dbReference type="InterPro" id="IPR052383">
    <property type="entry name" value="Anti-sigma-E_RseA-like"/>
</dbReference>
<evidence type="ECO:0000256" key="5">
    <source>
        <dbReference type="ARBA" id="ARBA00022989"/>
    </source>
</evidence>
<proteinExistence type="inferred from homology"/>
<keyword evidence="11" id="KW-1185">Reference proteome</keyword>
<sequence length="198" mass="21777">MSESKFETVSSLVDGYKINDEAFEQTMNDGEMSEAWNNYQLIGDVLRDEVKGLITDDISNQIAQAIADEPTVLAPKPSESFSQAVKAKVVKFAKPFGQMAIAASAAGLMVIGVQQNVAQNETFIPNQVLKTTPLGGIAEPVSLNFQSQNSDRNAQEKAFAEQQRRFQALLHDHEQQIKLTALVNTPKQPEKKAEETPK</sequence>
<evidence type="ECO:0000256" key="1">
    <source>
        <dbReference type="ARBA" id="ARBA00004162"/>
    </source>
</evidence>
<dbReference type="Pfam" id="PF03873">
    <property type="entry name" value="RseA_C"/>
    <property type="match status" value="1"/>
</dbReference>
<evidence type="ECO:0000256" key="7">
    <source>
        <dbReference type="PIRNR" id="PIRNR016938"/>
    </source>
</evidence>
<dbReference type="PANTHER" id="PTHR38104">
    <property type="match status" value="1"/>
</dbReference>
<dbReference type="RefSeq" id="WP_189377557.1">
    <property type="nucleotide sequence ID" value="NZ_BNAH01000005.1"/>
</dbReference>
<evidence type="ECO:0000256" key="3">
    <source>
        <dbReference type="ARBA" id="ARBA00022475"/>
    </source>
</evidence>
<reference evidence="11" key="1">
    <citation type="journal article" date="2019" name="Int. J. Syst. Evol. Microbiol.">
        <title>The Global Catalogue of Microorganisms (GCM) 10K type strain sequencing project: providing services to taxonomists for standard genome sequencing and annotation.</title>
        <authorList>
            <consortium name="The Broad Institute Genomics Platform"/>
            <consortium name="The Broad Institute Genome Sequencing Center for Infectious Disease"/>
            <person name="Wu L."/>
            <person name="Ma J."/>
        </authorList>
    </citation>
    <scope>NUCLEOTIDE SEQUENCE [LARGE SCALE GENOMIC DNA]</scope>
    <source>
        <strain evidence="11">CGMCC 1.15922</strain>
    </source>
</reference>
<evidence type="ECO:0000259" key="8">
    <source>
        <dbReference type="Pfam" id="PF03872"/>
    </source>
</evidence>
<dbReference type="SUPFAM" id="SSF89069">
    <property type="entry name" value="N-terminal, cytoplasmic domain of anti-sigmaE factor RseA"/>
    <property type="match status" value="1"/>
</dbReference>